<protein>
    <submittedName>
        <fullName evidence="1">Uncharacterized protein</fullName>
    </submittedName>
</protein>
<accession>A4JVD6</accession>
<keyword evidence="1" id="KW-0614">Plasmid</keyword>
<proteinExistence type="predicted"/>
<dbReference type="AlphaFoldDB" id="A4JVD6"/>
<evidence type="ECO:0000313" key="2">
    <source>
        <dbReference type="Proteomes" id="UP000002287"/>
    </source>
</evidence>
<organism evidence="1 2">
    <name type="scientific">Burkholderia vietnamiensis (strain G4 / LMG 22486)</name>
    <name type="common">Burkholderia cepacia (strain R1808)</name>
    <dbReference type="NCBI Taxonomy" id="269482"/>
    <lineage>
        <taxon>Bacteria</taxon>
        <taxon>Pseudomonadati</taxon>
        <taxon>Pseudomonadota</taxon>
        <taxon>Betaproteobacteria</taxon>
        <taxon>Burkholderiales</taxon>
        <taxon>Burkholderiaceae</taxon>
        <taxon>Burkholderia</taxon>
        <taxon>Burkholderia cepacia complex</taxon>
    </lineage>
</organism>
<reference evidence="1 2" key="1">
    <citation type="submission" date="2007-03" db="EMBL/GenBank/DDBJ databases">
        <title>Complete sequence of plasmid pBVIE03 of Burkholderia vietnamiensis G4.</title>
        <authorList>
            <consortium name="US DOE Joint Genome Institute"/>
            <person name="Copeland A."/>
            <person name="Lucas S."/>
            <person name="Lapidus A."/>
            <person name="Barry K."/>
            <person name="Detter J.C."/>
            <person name="Glavina del Rio T."/>
            <person name="Hammon N."/>
            <person name="Israni S."/>
            <person name="Dalin E."/>
            <person name="Tice H."/>
            <person name="Pitluck S."/>
            <person name="Chain P."/>
            <person name="Malfatti S."/>
            <person name="Shin M."/>
            <person name="Vergez L."/>
            <person name="Schmutz J."/>
            <person name="Larimer F."/>
            <person name="Land M."/>
            <person name="Hauser L."/>
            <person name="Kyrpides N."/>
            <person name="Tiedje J."/>
            <person name="Richardson P."/>
        </authorList>
    </citation>
    <scope>NUCLEOTIDE SEQUENCE [LARGE SCALE GENOMIC DNA]</scope>
    <source>
        <strain evidence="2">G4 / LMG 22486</strain>
        <plasmid evidence="1 2">pBVIE03</plasmid>
    </source>
</reference>
<gene>
    <name evidence="1" type="ordered locus">Bcep1808_7362</name>
</gene>
<dbReference type="EMBL" id="CP000619">
    <property type="protein sequence ID" value="ABO60239.1"/>
    <property type="molecule type" value="Genomic_DNA"/>
</dbReference>
<dbReference type="KEGG" id="bvi:Bcep1808_7362"/>
<dbReference type="Proteomes" id="UP000002287">
    <property type="component" value="Plasmid pBVIE03"/>
</dbReference>
<evidence type="ECO:0000313" key="1">
    <source>
        <dbReference type="EMBL" id="ABO60239.1"/>
    </source>
</evidence>
<name>A4JVD6_BURVG</name>
<dbReference type="HOGENOM" id="CLU_670594_0_0_4"/>
<sequence length="405" mass="45162">MQYGVVLFDDEVRKSSTNKKRVASGASVSIDGAPSRRIVSVSELESNVKWLTNFGFTDFNANGLGRNPNFYFSGFLRTELKAIAEEIGAGDEQLSADNAAEVLSGLFGRVMRIATSTLNVDLKTTSISTKGLAEFIAARVVNKNKIPDEINTALLHAYQTYTSVMTRVPREWKKVVLRRPRYLHALDVLSTPVPSEHQWVYVQNARLPADNSDRIDWCLGNELPVLANVTVKPRRGEYANLISYNAGAANARSWVCQPELMMLAQFCDVEVIGAFVCEAGFEPQKEIETFPDFGDFSLASYSLGLIAENFWVSMASPRTSPTNQKFIPPRAVWYRAIDRLSMFMHAVKLQRERYQVFAYGIGNATVYYPPGATKDVVDFAIHEGLDIPAATYAEIKTELRLNADE</sequence>
<geneLocation type="plasmid" evidence="1 2">
    <name>pBVIE03</name>
</geneLocation>